<dbReference type="PATRIC" id="fig|86416.3.peg.3010"/>
<reference evidence="2 3" key="1">
    <citation type="submission" date="2012-01" db="EMBL/GenBank/DDBJ databases">
        <title>Complete sequence of chromosome of Clostridium pasteurianum BC1.</title>
        <authorList>
            <consortium name="US DOE Joint Genome Institute"/>
            <person name="Lucas S."/>
            <person name="Han J."/>
            <person name="Lapidus A."/>
            <person name="Cheng J.-F."/>
            <person name="Goodwin L."/>
            <person name="Pitluck S."/>
            <person name="Peters L."/>
            <person name="Mikhailova N."/>
            <person name="Teshima H."/>
            <person name="Detter J.C."/>
            <person name="Han C."/>
            <person name="Tapia R."/>
            <person name="Land M."/>
            <person name="Hauser L."/>
            <person name="Kyrpides N."/>
            <person name="Ivanova N."/>
            <person name="Pagani I."/>
            <person name="Dunn J."/>
            <person name="Taghavi S."/>
            <person name="Francis A."/>
            <person name="van der Lelie D."/>
            <person name="Woyke T."/>
        </authorList>
    </citation>
    <scope>NUCLEOTIDE SEQUENCE [LARGE SCALE GENOMIC DNA]</scope>
    <source>
        <strain evidence="2 3">BC1</strain>
    </source>
</reference>
<dbReference type="InterPro" id="IPR036178">
    <property type="entry name" value="Formintransfe-cycloase-like_sf"/>
</dbReference>
<dbReference type="InterPro" id="IPR007044">
    <property type="entry name" value="Cyclodeamin/CycHdrlase"/>
</dbReference>
<evidence type="ECO:0000313" key="3">
    <source>
        <dbReference type="Proteomes" id="UP000013523"/>
    </source>
</evidence>
<gene>
    <name evidence="2" type="ORF">Clopa_3023</name>
</gene>
<proteinExistence type="predicted"/>
<accession>R4K824</accession>
<protein>
    <submittedName>
        <fullName evidence="2">Methenyl tetrahydrofolate cyclohydrolase</fullName>
    </submittedName>
</protein>
<feature type="domain" description="Cyclodeaminase/cyclohydrolase" evidence="1">
    <location>
        <begin position="6"/>
        <end position="190"/>
    </location>
</feature>
<keyword evidence="3" id="KW-1185">Reference proteome</keyword>
<dbReference type="Gene3D" id="1.20.120.680">
    <property type="entry name" value="Formiminotetrahydrofolate cyclodeaminase monomer, up-and-down helical bundle"/>
    <property type="match status" value="1"/>
</dbReference>
<dbReference type="Proteomes" id="UP000013523">
    <property type="component" value="Chromosome"/>
</dbReference>
<evidence type="ECO:0000259" key="1">
    <source>
        <dbReference type="Pfam" id="PF04961"/>
    </source>
</evidence>
<dbReference type="STRING" id="86416.Clopa_3023"/>
<dbReference type="SUPFAM" id="SSF101262">
    <property type="entry name" value="Methenyltetrahydrofolate cyclohydrolase-like"/>
    <property type="match status" value="1"/>
</dbReference>
<dbReference type="Pfam" id="PF04961">
    <property type="entry name" value="FTCD_C"/>
    <property type="match status" value="1"/>
</dbReference>
<dbReference type="RefSeq" id="WP_015616143.1">
    <property type="nucleotide sequence ID" value="NC_021182.1"/>
</dbReference>
<dbReference type="KEGG" id="cpas:Clopa_3023"/>
<dbReference type="EMBL" id="CP003261">
    <property type="protein sequence ID" value="AGK97851.1"/>
    <property type="molecule type" value="Genomic_DNA"/>
</dbReference>
<dbReference type="HOGENOM" id="CLU_088419_1_0_9"/>
<keyword evidence="2" id="KW-0378">Hydrolase</keyword>
<sequence>MYENMTIGEFSKVLSSSSPAPGGGGAAALTAALAASLTSMVFNLTIGKKVYEGYDDSVKELLGKSLKEAERAKEEFITYIDKDGEAFLEIINAFKMPKDTESSRQLRSKAIAKGYEAAARVPMELIEKANKIYEVISVACEYGNKFAVSDAGCAAILAHSVVEIAILNIGINLSGIKDETIKVKLQEESQKLLEQSKNNKMAILYVVDKMLVM</sequence>
<name>R4K824_CLOPA</name>
<evidence type="ECO:0000313" key="2">
    <source>
        <dbReference type="EMBL" id="AGK97851.1"/>
    </source>
</evidence>
<dbReference type="eggNOG" id="COG3404">
    <property type="taxonomic scope" value="Bacteria"/>
</dbReference>
<dbReference type="AlphaFoldDB" id="R4K824"/>
<organism evidence="2 3">
    <name type="scientific">Clostridium pasteurianum BC1</name>
    <dbReference type="NCBI Taxonomy" id="86416"/>
    <lineage>
        <taxon>Bacteria</taxon>
        <taxon>Bacillati</taxon>
        <taxon>Bacillota</taxon>
        <taxon>Clostridia</taxon>
        <taxon>Eubacteriales</taxon>
        <taxon>Clostridiaceae</taxon>
        <taxon>Clostridium</taxon>
    </lineage>
</organism>
<dbReference type="OrthoDB" id="7959174at2"/>
<dbReference type="GO" id="GO:0016787">
    <property type="term" value="F:hydrolase activity"/>
    <property type="evidence" value="ECO:0007669"/>
    <property type="project" value="UniProtKB-KW"/>
</dbReference>